<keyword evidence="4 5" id="KW-0472">Membrane</keyword>
<protein>
    <submittedName>
        <fullName evidence="8">Solute carrier family 22 member 3-like</fullName>
    </submittedName>
</protein>
<gene>
    <name evidence="8" type="primary">LOC111349992</name>
</gene>
<evidence type="ECO:0000256" key="4">
    <source>
        <dbReference type="ARBA" id="ARBA00023136"/>
    </source>
</evidence>
<evidence type="ECO:0000313" key="8">
    <source>
        <dbReference type="RefSeq" id="XP_022817151.1"/>
    </source>
</evidence>
<dbReference type="PROSITE" id="PS50850">
    <property type="entry name" value="MFS"/>
    <property type="match status" value="1"/>
</dbReference>
<dbReference type="SUPFAM" id="SSF103473">
    <property type="entry name" value="MFS general substrate transporter"/>
    <property type="match status" value="1"/>
</dbReference>
<dbReference type="Gene3D" id="1.20.1250.20">
    <property type="entry name" value="MFS general substrate transporter like domains"/>
    <property type="match status" value="1"/>
</dbReference>
<feature type="transmembrane region" description="Helical" evidence="5">
    <location>
        <begin position="375"/>
        <end position="399"/>
    </location>
</feature>
<feature type="transmembrane region" description="Helical" evidence="5">
    <location>
        <begin position="289"/>
        <end position="309"/>
    </location>
</feature>
<dbReference type="GeneID" id="111349992"/>
<keyword evidence="2 5" id="KW-0812">Transmembrane</keyword>
<feature type="transmembrane region" description="Helical" evidence="5">
    <location>
        <begin position="321"/>
        <end position="343"/>
    </location>
</feature>
<name>A0A9J7IJ67_SPOLT</name>
<comment type="subcellular location">
    <subcellularLocation>
        <location evidence="1">Membrane</location>
        <topology evidence="1">Multi-pass membrane protein</topology>
    </subcellularLocation>
</comment>
<organism evidence="7 8">
    <name type="scientific">Spodoptera litura</name>
    <name type="common">Asian cotton leafworm</name>
    <dbReference type="NCBI Taxonomy" id="69820"/>
    <lineage>
        <taxon>Eukaryota</taxon>
        <taxon>Metazoa</taxon>
        <taxon>Ecdysozoa</taxon>
        <taxon>Arthropoda</taxon>
        <taxon>Hexapoda</taxon>
        <taxon>Insecta</taxon>
        <taxon>Pterygota</taxon>
        <taxon>Neoptera</taxon>
        <taxon>Endopterygota</taxon>
        <taxon>Lepidoptera</taxon>
        <taxon>Glossata</taxon>
        <taxon>Ditrysia</taxon>
        <taxon>Noctuoidea</taxon>
        <taxon>Noctuidae</taxon>
        <taxon>Amphipyrinae</taxon>
        <taxon>Spodoptera</taxon>
    </lineage>
</organism>
<evidence type="ECO:0000256" key="5">
    <source>
        <dbReference type="SAM" id="Phobius"/>
    </source>
</evidence>
<dbReference type="InterPro" id="IPR036259">
    <property type="entry name" value="MFS_trans_sf"/>
</dbReference>
<dbReference type="InterPro" id="IPR005829">
    <property type="entry name" value="Sugar_transporter_CS"/>
</dbReference>
<proteinExistence type="predicted"/>
<dbReference type="KEGG" id="sliu:111349992"/>
<feature type="transmembrane region" description="Helical" evidence="5">
    <location>
        <begin position="21"/>
        <end position="39"/>
    </location>
</feature>
<dbReference type="GO" id="GO:0016020">
    <property type="term" value="C:membrane"/>
    <property type="evidence" value="ECO:0007669"/>
    <property type="project" value="UniProtKB-SubCell"/>
</dbReference>
<dbReference type="Proteomes" id="UP000301870">
    <property type="component" value="Chromosome 1"/>
</dbReference>
<sequence>MAIESKHPVEKHFHKITKYHLYFFTLLFLTKVPVFWHVLSLLFTTPPMTYTCEGINGTNPCPCAKPIWNHSVFTQTVQTKYNIYCDKKWMVSFTQSMLYVGTLIGAFSFGFMSDNYGRLSSFLLSCLTVGVAGCLVAFMPSAIPFIILRCIEGVGVGGAIVTSYVLLVEYCGVSYREAVTALFHIPLNVSHMSLAGVSYLVRNSDDFQLVISVPVFATLFLYCLADESPKWLLDNNRLNEATVIMEKIAKYNNTPAGNIKSDLQTYAAQQTALKLQKVSFWHIFRYRRLTINLCCMAFIYFTCGMGYYGVSQYIGQMSGDIHSNVAMSGGLLIPGTCIAAYSLQKFGRRSFLMTTSFLSGTLMIAVILIPENAHLARVLVACIGCSVFFMSFIIVFLYGVELFPTTIRNSVLGFLSVMSRVGQIAAPPINSLPQTISGATFGTMAIVGGFLCLFLPETKNTELPSTLEETRNIAKR</sequence>
<evidence type="ECO:0000256" key="3">
    <source>
        <dbReference type="ARBA" id="ARBA00022989"/>
    </source>
</evidence>
<accession>A0A9J7IJ67</accession>
<feature type="transmembrane region" description="Helical" evidence="5">
    <location>
        <begin position="350"/>
        <end position="369"/>
    </location>
</feature>
<feature type="transmembrane region" description="Helical" evidence="5">
    <location>
        <begin position="145"/>
        <end position="167"/>
    </location>
</feature>
<feature type="transmembrane region" description="Helical" evidence="5">
    <location>
        <begin position="89"/>
        <end position="112"/>
    </location>
</feature>
<dbReference type="InterPro" id="IPR005828">
    <property type="entry name" value="MFS_sugar_transport-like"/>
</dbReference>
<evidence type="ECO:0000313" key="7">
    <source>
        <dbReference type="Proteomes" id="UP000301870"/>
    </source>
</evidence>
<dbReference type="PROSITE" id="PS00217">
    <property type="entry name" value="SUGAR_TRANSPORT_2"/>
    <property type="match status" value="1"/>
</dbReference>
<feature type="transmembrane region" description="Helical" evidence="5">
    <location>
        <begin position="119"/>
        <end position="139"/>
    </location>
</feature>
<dbReference type="InterPro" id="IPR020846">
    <property type="entry name" value="MFS_dom"/>
</dbReference>
<keyword evidence="7" id="KW-1185">Reference proteome</keyword>
<evidence type="ECO:0000256" key="2">
    <source>
        <dbReference type="ARBA" id="ARBA00022692"/>
    </source>
</evidence>
<reference evidence="8" key="1">
    <citation type="submission" date="2025-08" db="UniProtKB">
        <authorList>
            <consortium name="RefSeq"/>
        </authorList>
    </citation>
    <scope>IDENTIFICATION</scope>
    <source>
        <strain evidence="8">Ishihara</strain>
        <tissue evidence="8">Whole body</tissue>
    </source>
</reference>
<keyword evidence="3 5" id="KW-1133">Transmembrane helix</keyword>
<dbReference type="GO" id="GO:0022857">
    <property type="term" value="F:transmembrane transporter activity"/>
    <property type="evidence" value="ECO:0007669"/>
    <property type="project" value="InterPro"/>
</dbReference>
<feature type="domain" description="Major facilitator superfamily (MFS) profile" evidence="6">
    <location>
        <begin position="26"/>
        <end position="460"/>
    </location>
</feature>
<dbReference type="OrthoDB" id="5296287at2759"/>
<dbReference type="PANTHER" id="PTHR24064">
    <property type="entry name" value="SOLUTE CARRIER FAMILY 22 MEMBER"/>
    <property type="match status" value="1"/>
</dbReference>
<dbReference type="AlphaFoldDB" id="A0A9J7IJ67"/>
<dbReference type="Pfam" id="PF00083">
    <property type="entry name" value="Sugar_tr"/>
    <property type="match status" value="1"/>
</dbReference>
<evidence type="ECO:0000259" key="6">
    <source>
        <dbReference type="PROSITE" id="PS50850"/>
    </source>
</evidence>
<evidence type="ECO:0000256" key="1">
    <source>
        <dbReference type="ARBA" id="ARBA00004141"/>
    </source>
</evidence>
<dbReference type="RefSeq" id="XP_022817151.1">
    <property type="nucleotide sequence ID" value="XM_022961383.1"/>
</dbReference>